<reference evidence="2 3" key="1">
    <citation type="submission" date="2018-11" db="EMBL/GenBank/DDBJ databases">
        <title>Draft genome of Simplicispira Flexivirga sp. BO-16.</title>
        <authorList>
            <person name="Im W.T."/>
        </authorList>
    </citation>
    <scope>NUCLEOTIDE SEQUENCE [LARGE SCALE GENOMIC DNA]</scope>
    <source>
        <strain evidence="2 3">BO-16</strain>
    </source>
</reference>
<keyword evidence="3" id="KW-1185">Reference proteome</keyword>
<protein>
    <submittedName>
        <fullName evidence="2">Squalene synthase HpnC</fullName>
    </submittedName>
</protein>
<dbReference type="EMBL" id="RJJQ01000019">
    <property type="protein sequence ID" value="RNI19633.1"/>
    <property type="molecule type" value="Genomic_DNA"/>
</dbReference>
<dbReference type="Proteomes" id="UP000271678">
    <property type="component" value="Unassembled WGS sequence"/>
</dbReference>
<dbReference type="SFLD" id="SFLDG01018">
    <property type="entry name" value="Squalene/Phytoene_Synthase_Lik"/>
    <property type="match status" value="1"/>
</dbReference>
<dbReference type="InterPro" id="IPR044843">
    <property type="entry name" value="Trans_IPPS_bact-type"/>
</dbReference>
<dbReference type="SFLD" id="SFLDS00005">
    <property type="entry name" value="Isoprenoid_Synthase_Type_I"/>
    <property type="match status" value="1"/>
</dbReference>
<feature type="region of interest" description="Disordered" evidence="1">
    <location>
        <begin position="1"/>
        <end position="29"/>
    </location>
</feature>
<evidence type="ECO:0000256" key="1">
    <source>
        <dbReference type="SAM" id="MobiDB-lite"/>
    </source>
</evidence>
<name>A0A3M9M3X4_9MICO</name>
<dbReference type="AlphaFoldDB" id="A0A3M9M3X4"/>
<dbReference type="InterPro" id="IPR002060">
    <property type="entry name" value="Squ/phyt_synthse"/>
</dbReference>
<dbReference type="Gene3D" id="1.10.600.10">
    <property type="entry name" value="Farnesyl Diphosphate Synthase"/>
    <property type="match status" value="1"/>
</dbReference>
<dbReference type="SFLD" id="SFLDG01212">
    <property type="entry name" value="Phytoene_synthase_like"/>
    <property type="match status" value="1"/>
</dbReference>
<dbReference type="InterPro" id="IPR008949">
    <property type="entry name" value="Isoprenoid_synthase_dom_sf"/>
</dbReference>
<sequence length="305" mass="32504">MGIGRDHPGIEMIDVTPSRGVETTDSAPNASTENFPVALRILPAARRHALLAIYAVARAIDQLGDAAPGDRTAALAAFRSDLHRLGDGDTPAERVLRDLAPHAKRFALPLQCFDDLIEANLVDQTVTRYADFDALLGYCALSAHPIGRLVLAVFEQTTPARVAWSDSVCAALQVLEHCQDVVEDHAADRIYLPQNQLAAAGLTDTTMLRPANALALRRVVLDQVRTAREMLGAGTPLVAGLRGWGRVAVAGYVAGGLATADAIDRAGGDVVTGAPVRPSRTRMARHAIRLLVTARATARTPSRRP</sequence>
<dbReference type="GO" id="GO:0004311">
    <property type="term" value="F:geranylgeranyl diphosphate synthase activity"/>
    <property type="evidence" value="ECO:0007669"/>
    <property type="project" value="InterPro"/>
</dbReference>
<dbReference type="PANTHER" id="PTHR31480">
    <property type="entry name" value="BIFUNCTIONAL LYCOPENE CYCLASE/PHYTOENE SYNTHASE"/>
    <property type="match status" value="1"/>
</dbReference>
<dbReference type="SUPFAM" id="SSF48576">
    <property type="entry name" value="Terpenoid synthases"/>
    <property type="match status" value="1"/>
</dbReference>
<evidence type="ECO:0000313" key="3">
    <source>
        <dbReference type="Proteomes" id="UP000271678"/>
    </source>
</evidence>
<dbReference type="Pfam" id="PF00494">
    <property type="entry name" value="SQS_PSY"/>
    <property type="match status" value="1"/>
</dbReference>
<accession>A0A3M9M3X4</accession>
<organism evidence="2 3">
    <name type="scientific">Flexivirga caeni</name>
    <dbReference type="NCBI Taxonomy" id="2294115"/>
    <lineage>
        <taxon>Bacteria</taxon>
        <taxon>Bacillati</taxon>
        <taxon>Actinomycetota</taxon>
        <taxon>Actinomycetes</taxon>
        <taxon>Micrococcales</taxon>
        <taxon>Dermacoccaceae</taxon>
        <taxon>Flexivirga</taxon>
    </lineage>
</organism>
<proteinExistence type="predicted"/>
<gene>
    <name evidence="2" type="ORF">EFY87_16160</name>
</gene>
<comment type="caution">
    <text evidence="2">The sequence shown here is derived from an EMBL/GenBank/DDBJ whole genome shotgun (WGS) entry which is preliminary data.</text>
</comment>
<evidence type="ECO:0000313" key="2">
    <source>
        <dbReference type="EMBL" id="RNI19633.1"/>
    </source>
</evidence>